<accession>V6TCW0</accession>
<dbReference type="InterPro" id="IPR005127">
    <property type="entry name" value="Giardia_VSP"/>
</dbReference>
<sequence>MSCNSDLYCTSCQSTYAIVNNRYCFKCDSTDSGSLIMGVPNCTKCKAPSTGHGSVHCLEYSSQPQNETGSRSNATGIAVGVTIAILAIAGVIGFLVWWFVCKKKTNKVNMPPKLSSNSSIVSSRIGLM</sequence>
<dbReference type="VEuPathDB" id="GiardiaDB:GL50581_395"/>
<dbReference type="InterPro" id="IPR052798">
    <property type="entry name" value="Giardia_VSA"/>
</dbReference>
<keyword evidence="1" id="KW-0472">Membrane</keyword>
<gene>
    <name evidence="2" type="ORF">DHA2_152560</name>
</gene>
<dbReference type="EMBL" id="AHGT01000053">
    <property type="protein sequence ID" value="ESU36222.1"/>
    <property type="molecule type" value="Genomic_DNA"/>
</dbReference>
<dbReference type="PANTHER" id="PTHR23275:SF100">
    <property type="entry name" value="EGF-LIKE DOMAIN-CONTAINING PROTEIN"/>
    <property type="match status" value="1"/>
</dbReference>
<reference evidence="2 3" key="2">
    <citation type="journal article" date="2013" name="Genome Biol. Evol.">
        <title>Genome sequencing of Giardia lamblia genotypes A2 and B isolates (DH and GS) and comparative analysis with the genomes of genotypes A1 and E (WB and Pig).</title>
        <authorList>
            <person name="Adam R.D."/>
            <person name="Dahlstrom E.W."/>
            <person name="Martens C.A."/>
            <person name="Bruno D.P."/>
            <person name="Barbian K.D."/>
            <person name="Ricklefs S.M."/>
            <person name="Hernandez M.M."/>
            <person name="Narla N.P."/>
            <person name="Patel R.B."/>
            <person name="Porcella S.F."/>
            <person name="Nash T.E."/>
        </authorList>
    </citation>
    <scope>NUCLEOTIDE SEQUENCE [LARGE SCALE GENOMIC DNA]</scope>
    <source>
        <strain evidence="2 3">DH</strain>
    </source>
</reference>
<name>V6TCW0_GIAIN</name>
<feature type="transmembrane region" description="Helical" evidence="1">
    <location>
        <begin position="77"/>
        <end position="100"/>
    </location>
</feature>
<reference evidence="3" key="1">
    <citation type="submission" date="2012-02" db="EMBL/GenBank/DDBJ databases">
        <title>Genome sequencing of Giardia lamblia Genotypes A2 and B isolates (DH and GS) and comparative analysis with the genomes of Genotypes A1 and E (WB and Pig).</title>
        <authorList>
            <person name="Adam R."/>
            <person name="Dahlstrom E."/>
            <person name="Martens C."/>
            <person name="Bruno D."/>
            <person name="Barbian K."/>
            <person name="Porcella S.F."/>
            <person name="Nash T."/>
        </authorList>
    </citation>
    <scope>NUCLEOTIDE SEQUENCE</scope>
    <source>
        <strain evidence="3">DH</strain>
    </source>
</reference>
<dbReference type="Proteomes" id="UP000018320">
    <property type="component" value="Unassembled WGS sequence"/>
</dbReference>
<dbReference type="AlphaFoldDB" id="V6TCW0"/>
<protein>
    <submittedName>
        <fullName evidence="2">Variant-specific surface protein</fullName>
    </submittedName>
</protein>
<proteinExistence type="predicted"/>
<keyword evidence="1" id="KW-0812">Transmembrane</keyword>
<dbReference type="Pfam" id="PF03302">
    <property type="entry name" value="VSP"/>
    <property type="match status" value="1"/>
</dbReference>
<evidence type="ECO:0000256" key="1">
    <source>
        <dbReference type="SAM" id="Phobius"/>
    </source>
</evidence>
<dbReference type="VEuPathDB" id="GiardiaDB:QR46_0495"/>
<keyword evidence="1" id="KW-1133">Transmembrane helix</keyword>
<comment type="caution">
    <text evidence="2">The sequence shown here is derived from an EMBL/GenBank/DDBJ whole genome shotgun (WGS) entry which is preliminary data.</text>
</comment>
<dbReference type="VEuPathDB" id="GiardiaDB:DHA2_152560"/>
<dbReference type="VEuPathDB" id="GiardiaDB:GL50803_0016842"/>
<organism evidence="2 3">
    <name type="scientific">Giardia intestinalis</name>
    <name type="common">Giardia lamblia</name>
    <dbReference type="NCBI Taxonomy" id="5741"/>
    <lineage>
        <taxon>Eukaryota</taxon>
        <taxon>Metamonada</taxon>
        <taxon>Diplomonadida</taxon>
        <taxon>Hexamitidae</taxon>
        <taxon>Giardiinae</taxon>
        <taxon>Giardia</taxon>
    </lineage>
</organism>
<dbReference type="PANTHER" id="PTHR23275">
    <property type="entry name" value="CABRIOLET.-RELATED"/>
    <property type="match status" value="1"/>
</dbReference>
<evidence type="ECO:0000313" key="2">
    <source>
        <dbReference type="EMBL" id="ESU36222.1"/>
    </source>
</evidence>
<evidence type="ECO:0000313" key="3">
    <source>
        <dbReference type="Proteomes" id="UP000018320"/>
    </source>
</evidence>